<sequence>MPQPLPKFVEINDELTDRLSAGSVLSEMEFYRYIRSIESVNDRAVQSYLYAMANAAYGQKEKAVAFFEEALGYGVDIAPDNYLAYINDAGSFSEVKELSHRLAKAVVKKQIFHSAYQTSLFSGNLEQASFYAKKYMNIADVKERQEMASSLSDAAKEIQKFKERSGLTDADFQLVADATISVVETHGCKITGLSYQSVREESAHSYVVLVKSRDPEKVAEMNIDLAFALADYDQLTDKRFSAWFKGQEADHNASFS</sequence>
<protein>
    <recommendedName>
        <fullName evidence="2">Tetratricopeptide repeat protein</fullName>
    </recommendedName>
</protein>
<dbReference type="AlphaFoldDB" id="A0A1C3H9L4"/>
<dbReference type="EMBL" id="LT575490">
    <property type="protein sequence ID" value="SAY41724.1"/>
    <property type="molecule type" value="Genomic_DNA"/>
</dbReference>
<gene>
    <name evidence="1" type="ORF">PWN146_00388</name>
</gene>
<reference evidence="1" key="1">
    <citation type="submission" date="2016-05" db="EMBL/GenBank/DDBJ databases">
        <authorList>
            <person name="Cock P.J.A."/>
            <person name="Cock P.J.A."/>
        </authorList>
    </citation>
    <scope>NUCLEOTIDE SEQUENCE</scope>
    <source>
        <strain evidence="1">PWN146_assembly</strain>
    </source>
</reference>
<organism evidence="1">
    <name type="scientific">Serratia marcescens</name>
    <dbReference type="NCBI Taxonomy" id="615"/>
    <lineage>
        <taxon>Bacteria</taxon>
        <taxon>Pseudomonadati</taxon>
        <taxon>Pseudomonadota</taxon>
        <taxon>Gammaproteobacteria</taxon>
        <taxon>Enterobacterales</taxon>
        <taxon>Yersiniaceae</taxon>
        <taxon>Serratia</taxon>
    </lineage>
</organism>
<evidence type="ECO:0008006" key="2">
    <source>
        <dbReference type="Google" id="ProtNLM"/>
    </source>
</evidence>
<accession>A0A1C3H9L4</accession>
<evidence type="ECO:0000313" key="1">
    <source>
        <dbReference type="EMBL" id="SAY41724.1"/>
    </source>
</evidence>
<name>A0A1C3H9L4_SERMA</name>
<proteinExistence type="predicted"/>